<dbReference type="RefSeq" id="WP_420864595.1">
    <property type="nucleotide sequence ID" value="NZ_AQQW01000016.1"/>
</dbReference>
<evidence type="ECO:0000256" key="5">
    <source>
        <dbReference type="ARBA" id="ARBA00022833"/>
    </source>
</evidence>
<organism evidence="7 8">
    <name type="scientific">Roseivivax marinus</name>
    <dbReference type="NCBI Taxonomy" id="1379903"/>
    <lineage>
        <taxon>Bacteria</taxon>
        <taxon>Pseudomonadati</taxon>
        <taxon>Pseudomonadota</taxon>
        <taxon>Alphaproteobacteria</taxon>
        <taxon>Rhodobacterales</taxon>
        <taxon>Roseobacteraceae</taxon>
        <taxon>Roseivivax</taxon>
    </lineage>
</organism>
<keyword evidence="3" id="KW-0479">Metal-binding</keyword>
<dbReference type="eggNOG" id="COG1816">
    <property type="taxonomic scope" value="Bacteria"/>
</dbReference>
<evidence type="ECO:0000259" key="6">
    <source>
        <dbReference type="Pfam" id="PF00962"/>
    </source>
</evidence>
<dbReference type="InterPro" id="IPR006330">
    <property type="entry name" value="Ado/ade_deaminase"/>
</dbReference>
<keyword evidence="4 7" id="KW-0378">Hydrolase</keyword>
<evidence type="ECO:0000256" key="4">
    <source>
        <dbReference type="ARBA" id="ARBA00022801"/>
    </source>
</evidence>
<dbReference type="CDD" id="cd01320">
    <property type="entry name" value="ADA"/>
    <property type="match status" value="1"/>
</dbReference>
<accession>W4HEB9</accession>
<dbReference type="PANTHER" id="PTHR43114:SF6">
    <property type="entry name" value="ADENINE DEAMINASE"/>
    <property type="match status" value="1"/>
</dbReference>
<dbReference type="AlphaFoldDB" id="W4HEB9"/>
<dbReference type="GO" id="GO:0046872">
    <property type="term" value="F:metal ion binding"/>
    <property type="evidence" value="ECO:0007669"/>
    <property type="project" value="UniProtKB-KW"/>
</dbReference>
<dbReference type="Proteomes" id="UP000019063">
    <property type="component" value="Unassembled WGS sequence"/>
</dbReference>
<evidence type="ECO:0000313" key="7">
    <source>
        <dbReference type="EMBL" id="ETW11122.1"/>
    </source>
</evidence>
<dbReference type="NCBIfam" id="TIGR01430">
    <property type="entry name" value="aden_deam"/>
    <property type="match status" value="1"/>
</dbReference>
<dbReference type="STRING" id="1379903.ATO8_18924"/>
<dbReference type="EMBL" id="AQQW01000016">
    <property type="protein sequence ID" value="ETW11122.1"/>
    <property type="molecule type" value="Genomic_DNA"/>
</dbReference>
<sequence>MDEAMNEERLEAIAALPKVELHLHIEGAAPPSFVRGLASEKRTDLSRIFRPDGSYDFRGFVPFLETYEAATSVIKGPEDYARLTRAVLEEQAANGVLYTETFISPDFCGGGDVDAWTDHVAAIRETADAAERDLGVTLRGIVTCVRHFGPDRARKSARCAAETAGDWIVGFGMGGDENAGEQKDFAWAFDCAREAGLRLTTHAGEWRGPAEVRAAIEDLGVERIGHGVRAIEDPALVDKLVDKGIVLEVCPGSNVALGVYSDLARHPVERLRAAGVTVTVSTDDPPFFHTTMRDEYRALARTHGWDEAAFADLARTSLNAAFCDAATKDRIAKTLEDTCPRT</sequence>
<dbReference type="Gene3D" id="3.20.20.140">
    <property type="entry name" value="Metal-dependent hydrolases"/>
    <property type="match status" value="1"/>
</dbReference>
<dbReference type="SUPFAM" id="SSF51556">
    <property type="entry name" value="Metallo-dependent hydrolases"/>
    <property type="match status" value="1"/>
</dbReference>
<proteinExistence type="inferred from homology"/>
<evidence type="ECO:0000256" key="3">
    <source>
        <dbReference type="ARBA" id="ARBA00022723"/>
    </source>
</evidence>
<dbReference type="InterPro" id="IPR001365">
    <property type="entry name" value="A_deaminase_dom"/>
</dbReference>
<protein>
    <submittedName>
        <fullName evidence="7">Adenosine deaminase</fullName>
        <ecNumber evidence="7">3.5.4.4</ecNumber>
    </submittedName>
</protein>
<dbReference type="PATRIC" id="fig|1317118.6.peg.3881"/>
<evidence type="ECO:0000256" key="2">
    <source>
        <dbReference type="ARBA" id="ARBA00006676"/>
    </source>
</evidence>
<reference evidence="7 8" key="1">
    <citation type="journal article" date="2014" name="Antonie Van Leeuwenhoek">
        <title>Roseivivax atlanticus sp. nov., isolated from surface seawater of the Atlantic Ocean.</title>
        <authorList>
            <person name="Li G."/>
            <person name="Lai Q."/>
            <person name="Liu X."/>
            <person name="Sun F."/>
            <person name="Shao Z."/>
        </authorList>
    </citation>
    <scope>NUCLEOTIDE SEQUENCE [LARGE SCALE GENOMIC DNA]</scope>
    <source>
        <strain evidence="7 8">22II-s10s</strain>
    </source>
</reference>
<comment type="similarity">
    <text evidence="2">Belongs to the metallo-dependent hydrolases superfamily. Adenosine and AMP deaminases family.</text>
</comment>
<dbReference type="Pfam" id="PF00962">
    <property type="entry name" value="A_deaminase"/>
    <property type="match status" value="1"/>
</dbReference>
<comment type="caution">
    <text evidence="7">The sequence shown here is derived from an EMBL/GenBank/DDBJ whole genome shotgun (WGS) entry which is preliminary data.</text>
</comment>
<keyword evidence="5" id="KW-0862">Zinc</keyword>
<dbReference type="GO" id="GO:0019239">
    <property type="term" value="F:deaminase activity"/>
    <property type="evidence" value="ECO:0007669"/>
    <property type="project" value="InterPro"/>
</dbReference>
<dbReference type="InterPro" id="IPR032466">
    <property type="entry name" value="Metal_Hydrolase"/>
</dbReference>
<evidence type="ECO:0000256" key="1">
    <source>
        <dbReference type="ARBA" id="ARBA00001947"/>
    </source>
</evidence>
<dbReference type="EC" id="3.5.4.4" evidence="7"/>
<gene>
    <name evidence="7" type="ORF">ATO8_18924</name>
</gene>
<dbReference type="NCBIfam" id="NF006848">
    <property type="entry name" value="PRK09358.1-3"/>
    <property type="match status" value="1"/>
</dbReference>
<keyword evidence="8" id="KW-1185">Reference proteome</keyword>
<name>W4HEB9_9RHOB</name>
<evidence type="ECO:0000313" key="8">
    <source>
        <dbReference type="Proteomes" id="UP000019063"/>
    </source>
</evidence>
<comment type="cofactor">
    <cofactor evidence="1">
        <name>Zn(2+)</name>
        <dbReference type="ChEBI" id="CHEBI:29105"/>
    </cofactor>
</comment>
<dbReference type="PANTHER" id="PTHR43114">
    <property type="entry name" value="ADENINE DEAMINASE"/>
    <property type="match status" value="1"/>
</dbReference>
<feature type="domain" description="Adenosine deaminase" evidence="6">
    <location>
        <begin position="17"/>
        <end position="336"/>
    </location>
</feature>
<dbReference type="GO" id="GO:0016814">
    <property type="term" value="F:hydrolase activity, acting on carbon-nitrogen (but not peptide) bonds, in cyclic amidines"/>
    <property type="evidence" value="ECO:0007669"/>
    <property type="project" value="UniProtKB-ARBA"/>
</dbReference>